<name>A0ABP4HE84_9ACTN</name>
<sequence length="1074" mass="116841">MDRHLRPARVKPMGSHMRSCRHPQNRGARLAIGQADAQGVGHVDADFWFWYYGLQAQASLQGFEETRDPAVLDHAIELLAMLLDHDLFPAGSPAQRVQVLERHAMALMRRYYSRSDRADLESAIQSWEMTLSLAPPGTSQLGAMLNNLATAIQCRDDPADIDRIVDLNREAVALTDANDPDTLSVRLSNLGVALRLVALRLGNPADMDETVRVCRRAVDIGNSDPGFKCQIVNNLSVILHDRYDRSGDADDLAESIKLTYEAIATAPVDFMDAWGFQSNLGSLLRHQYERSGVLSFLDDSIGVLRKAASAPAGWHGLPLCLTNLSSSLNRRALHSNSPEFARESALSAAQAVALTPLASASAVGYQCNFIGTLAKLAEQTGEGMDSLAASIDSVAEMVAQLPEDSPRRDSFEANLSHAYLVLYRHRRNPADLTAAEQLRERSLERADAGSPRLLYGLAALGQIKQLRWQHSLSEEDVAIGRQAYEQLCATGMDTEPSTVLGGALAWASWAEERDEWNEAASAYRAAAQAVRQLFSAQVLRQDKESWLIRARSLPGRTAVALARAGDVPGAVLALDGLRALLLTEAMDRAGADLSRLREGRHKDLATRFQLLAGELARIANSYEEQPAASTDGSQLRASRAELDRVTAQIRRVPGWEQFLLPSDAADIADSRDATLIYLAIAQRGGVALVVPASPRDDSWRDRAYSVDLPGLTEESVRRQVDLIRQAQPLRHTQSGLWQGSLDSVGRWLGRTILEPLAASTAAGFEHLAPPGHGSASATFANLAPALADVTLRVIPTGILGLLPIHAAWTEDERTTTGRRYFLDSAALTHTPNARSAVRGRRTVDSTGRGGLLMVSTPSTRELASLPLADAQAAAVAQQFGDVTTLSGGKATRAAVLSALGHSNVHFNCHGISYPDRPLDSHLVLSDEQPLTVRELLGAASDRRVHLVALAACETQVAGEVLPDEVVSLPSAFLQLGAAGVLAAQWPVRELATTIIMIRFYREWTTTRNGPAALRAAQLWLRDTHKPDLLRYFHPTEGSSCLQPDVARQIWLRLLTRVNGFESPIEWAAWTYTGV</sequence>
<accession>A0ABP4HE84</accession>
<evidence type="ECO:0000259" key="2">
    <source>
        <dbReference type="Pfam" id="PF12770"/>
    </source>
</evidence>
<dbReference type="Pfam" id="PF12770">
    <property type="entry name" value="CHAT"/>
    <property type="match status" value="1"/>
</dbReference>
<evidence type="ECO:0000313" key="3">
    <source>
        <dbReference type="EMBL" id="GAA1261523.1"/>
    </source>
</evidence>
<reference evidence="4" key="1">
    <citation type="journal article" date="2019" name="Int. J. Syst. Evol. Microbiol.">
        <title>The Global Catalogue of Microorganisms (GCM) 10K type strain sequencing project: providing services to taxonomists for standard genome sequencing and annotation.</title>
        <authorList>
            <consortium name="The Broad Institute Genomics Platform"/>
            <consortium name="The Broad Institute Genome Sequencing Center for Infectious Disease"/>
            <person name="Wu L."/>
            <person name="Ma J."/>
        </authorList>
    </citation>
    <scope>NUCLEOTIDE SEQUENCE [LARGE SCALE GENOMIC DNA]</scope>
    <source>
        <strain evidence="4">JCM 13004</strain>
    </source>
</reference>
<keyword evidence="4" id="KW-1185">Reference proteome</keyword>
<comment type="caution">
    <text evidence="3">The sequence shown here is derived from an EMBL/GenBank/DDBJ whole genome shotgun (WGS) entry which is preliminary data.</text>
</comment>
<feature type="region of interest" description="Disordered" evidence="1">
    <location>
        <begin position="1"/>
        <end position="24"/>
    </location>
</feature>
<protein>
    <recommendedName>
        <fullName evidence="2">CHAT domain-containing protein</fullName>
    </recommendedName>
</protein>
<gene>
    <name evidence="3" type="ORF">GCM10009665_59060</name>
</gene>
<proteinExistence type="predicted"/>
<evidence type="ECO:0000256" key="1">
    <source>
        <dbReference type="SAM" id="MobiDB-lite"/>
    </source>
</evidence>
<dbReference type="EMBL" id="BAAALF010000145">
    <property type="protein sequence ID" value="GAA1261523.1"/>
    <property type="molecule type" value="Genomic_DNA"/>
</dbReference>
<organism evidence="3 4">
    <name type="scientific">Kitasatospora nipponensis</name>
    <dbReference type="NCBI Taxonomy" id="258049"/>
    <lineage>
        <taxon>Bacteria</taxon>
        <taxon>Bacillati</taxon>
        <taxon>Actinomycetota</taxon>
        <taxon>Actinomycetes</taxon>
        <taxon>Kitasatosporales</taxon>
        <taxon>Streptomycetaceae</taxon>
        <taxon>Kitasatospora</taxon>
    </lineage>
</organism>
<dbReference type="Proteomes" id="UP001500037">
    <property type="component" value="Unassembled WGS sequence"/>
</dbReference>
<dbReference type="InterPro" id="IPR024983">
    <property type="entry name" value="CHAT_dom"/>
</dbReference>
<feature type="domain" description="CHAT" evidence="2">
    <location>
        <begin position="744"/>
        <end position="1073"/>
    </location>
</feature>
<evidence type="ECO:0000313" key="4">
    <source>
        <dbReference type="Proteomes" id="UP001500037"/>
    </source>
</evidence>